<evidence type="ECO:0000313" key="2">
    <source>
        <dbReference type="EMBL" id="CAK1593997.1"/>
    </source>
</evidence>
<dbReference type="CDD" id="cd00303">
    <property type="entry name" value="retropepsin_like"/>
    <property type="match status" value="1"/>
</dbReference>
<comment type="caution">
    <text evidence="2">The sequence shown here is derived from an EMBL/GenBank/DDBJ whole genome shotgun (WGS) entry which is preliminary data.</text>
</comment>
<dbReference type="SUPFAM" id="SSF50630">
    <property type="entry name" value="Acid proteases"/>
    <property type="match status" value="1"/>
</dbReference>
<dbReference type="Gene3D" id="4.10.60.10">
    <property type="entry name" value="Zinc finger, CCHC-type"/>
    <property type="match status" value="1"/>
</dbReference>
<dbReference type="Proteomes" id="UP001314205">
    <property type="component" value="Unassembled WGS sequence"/>
</dbReference>
<evidence type="ECO:0000259" key="1">
    <source>
        <dbReference type="Pfam" id="PF03732"/>
    </source>
</evidence>
<accession>A0AAV1LI95</accession>
<dbReference type="SUPFAM" id="SSF57756">
    <property type="entry name" value="Retrovirus zinc finger-like domains"/>
    <property type="match status" value="1"/>
</dbReference>
<sequence>MKRFIKYEFLNKTELEYEVKIRCEEPANTVLLLKKQVLRLVENSHPEDILTSPIPIEDDLSQIDSTLTYLDCKIKKFLQGETKYLRLIETFINHVFYRLERIDTDLYPDFKAIFDTLKMKYDDITKQFESLTPAPTENDPPSLDPPVDPTVMELPLVSQTSVQVHTPYSSPPPQSFSPNNVFKDLKRHTFNGKSCPRYFLQKLQEYCLARGLSKDLLISQAFEIFTDNALHWFRFKYNQNPNLTWNELSSLLIKDFGGFDYDYKLLEAIRNRTQGRDEPIVIYISIMSGMFSRLSKKLSETEQLEIILRNIRPCYSVFVALKDIDSIDFLLATCQNYEKFLDRDKQFKEPNVQQSPLISEFNYKHSTSSSVDSPNSSNNSRPSPLLINKFTSSYKYPSRQVNSLSQTKAPQESSFCVRCRKQGHSLNTCTQPRFVICFKCGLKGFKTADCPTCSPKPNTSSKKLTADLKSNLNFDNDDWTNWIKTIQIFFSYYKISSTLYSKEQDLNRPFVNVKIYNLTLSGLLDSGSLVTILGNNSYLEILKLGCKLFKSDLITVSTANNEKVNSLGYFDLPVHFNNQTHLIKAYVFPEIFPSLILGIDFWKKFNLLPSVLSSLNFTESKCSAIETKDTKVLPYEHLTPNQNNIANDIIQRFKTISFEEKGILGSTHLITHKIDTGDSLPIKQRCYRLSPVK</sequence>
<dbReference type="InterPro" id="IPR036875">
    <property type="entry name" value="Znf_CCHC_sf"/>
</dbReference>
<dbReference type="InterPro" id="IPR005162">
    <property type="entry name" value="Retrotrans_gag_dom"/>
</dbReference>
<dbReference type="Pfam" id="PF03732">
    <property type="entry name" value="Retrotrans_gag"/>
    <property type="match status" value="1"/>
</dbReference>
<organism evidence="2 3">
    <name type="scientific">Parnassius mnemosyne</name>
    <name type="common">clouded apollo</name>
    <dbReference type="NCBI Taxonomy" id="213953"/>
    <lineage>
        <taxon>Eukaryota</taxon>
        <taxon>Metazoa</taxon>
        <taxon>Ecdysozoa</taxon>
        <taxon>Arthropoda</taxon>
        <taxon>Hexapoda</taxon>
        <taxon>Insecta</taxon>
        <taxon>Pterygota</taxon>
        <taxon>Neoptera</taxon>
        <taxon>Endopterygota</taxon>
        <taxon>Lepidoptera</taxon>
        <taxon>Glossata</taxon>
        <taxon>Ditrysia</taxon>
        <taxon>Papilionoidea</taxon>
        <taxon>Papilionidae</taxon>
        <taxon>Parnassiinae</taxon>
        <taxon>Parnassini</taxon>
        <taxon>Parnassius</taxon>
        <taxon>Driopa</taxon>
    </lineage>
</organism>
<feature type="domain" description="Retrotransposon gag" evidence="1">
    <location>
        <begin position="224"/>
        <end position="309"/>
    </location>
</feature>
<dbReference type="AlphaFoldDB" id="A0AAV1LI95"/>
<dbReference type="GO" id="GO:0003676">
    <property type="term" value="F:nucleic acid binding"/>
    <property type="evidence" value="ECO:0007669"/>
    <property type="project" value="InterPro"/>
</dbReference>
<gene>
    <name evidence="2" type="ORF">PARMNEM_LOCUS13697</name>
</gene>
<keyword evidence="3" id="KW-1185">Reference proteome</keyword>
<dbReference type="InterPro" id="IPR021109">
    <property type="entry name" value="Peptidase_aspartic_dom_sf"/>
</dbReference>
<evidence type="ECO:0000313" key="3">
    <source>
        <dbReference type="Proteomes" id="UP001314205"/>
    </source>
</evidence>
<reference evidence="2 3" key="1">
    <citation type="submission" date="2023-11" db="EMBL/GenBank/DDBJ databases">
        <authorList>
            <person name="Hedman E."/>
            <person name="Englund M."/>
            <person name="Stromberg M."/>
            <person name="Nyberg Akerstrom W."/>
            <person name="Nylinder S."/>
            <person name="Jareborg N."/>
            <person name="Kallberg Y."/>
            <person name="Kronander E."/>
        </authorList>
    </citation>
    <scope>NUCLEOTIDE SEQUENCE [LARGE SCALE GENOMIC DNA]</scope>
</reference>
<dbReference type="GO" id="GO:0008270">
    <property type="term" value="F:zinc ion binding"/>
    <property type="evidence" value="ECO:0007669"/>
    <property type="project" value="InterPro"/>
</dbReference>
<protein>
    <recommendedName>
        <fullName evidence="1">Retrotransposon gag domain-containing protein</fullName>
    </recommendedName>
</protein>
<dbReference type="EMBL" id="CAVLGL010000089">
    <property type="protein sequence ID" value="CAK1593997.1"/>
    <property type="molecule type" value="Genomic_DNA"/>
</dbReference>
<proteinExistence type="predicted"/>
<name>A0AAV1LI95_9NEOP</name>
<dbReference type="Gene3D" id="2.40.70.10">
    <property type="entry name" value="Acid Proteases"/>
    <property type="match status" value="1"/>
</dbReference>